<organism evidence="2 3">
    <name type="scientific">Plenodomus tracheiphilus IPT5</name>
    <dbReference type="NCBI Taxonomy" id="1408161"/>
    <lineage>
        <taxon>Eukaryota</taxon>
        <taxon>Fungi</taxon>
        <taxon>Dikarya</taxon>
        <taxon>Ascomycota</taxon>
        <taxon>Pezizomycotina</taxon>
        <taxon>Dothideomycetes</taxon>
        <taxon>Pleosporomycetidae</taxon>
        <taxon>Pleosporales</taxon>
        <taxon>Pleosporineae</taxon>
        <taxon>Leptosphaeriaceae</taxon>
        <taxon>Plenodomus</taxon>
    </lineage>
</organism>
<feature type="domain" description="KaiA N-terminal" evidence="1">
    <location>
        <begin position="1"/>
        <end position="34"/>
    </location>
</feature>
<dbReference type="PANTHER" id="PTHR38116">
    <property type="entry name" value="CHROMOSOME 7, WHOLE GENOME SHOTGUN SEQUENCE"/>
    <property type="match status" value="1"/>
</dbReference>
<dbReference type="GO" id="GO:0007623">
    <property type="term" value="P:circadian rhythm"/>
    <property type="evidence" value="ECO:0007669"/>
    <property type="project" value="InterPro"/>
</dbReference>
<evidence type="ECO:0000259" key="1">
    <source>
        <dbReference type="PROSITE" id="PS51430"/>
    </source>
</evidence>
<dbReference type="Pfam" id="PF11905">
    <property type="entry name" value="DUF3425"/>
    <property type="match status" value="1"/>
</dbReference>
<reference evidence="2" key="1">
    <citation type="submission" date="2020-01" db="EMBL/GenBank/DDBJ databases">
        <authorList>
            <consortium name="DOE Joint Genome Institute"/>
            <person name="Haridas S."/>
            <person name="Albert R."/>
            <person name="Binder M."/>
            <person name="Bloem J."/>
            <person name="Labutti K."/>
            <person name="Salamov A."/>
            <person name="Andreopoulos B."/>
            <person name="Baker S.E."/>
            <person name="Barry K."/>
            <person name="Bills G."/>
            <person name="Bluhm B.H."/>
            <person name="Cannon C."/>
            <person name="Castanera R."/>
            <person name="Culley D.E."/>
            <person name="Daum C."/>
            <person name="Ezra D."/>
            <person name="Gonzalez J.B."/>
            <person name="Henrissat B."/>
            <person name="Kuo A."/>
            <person name="Liang C."/>
            <person name="Lipzen A."/>
            <person name="Lutzoni F."/>
            <person name="Magnuson J."/>
            <person name="Mondo S."/>
            <person name="Nolan M."/>
            <person name="Ohm R."/>
            <person name="Pangilinan J."/>
            <person name="Park H.-J."/>
            <person name="Ramirez L."/>
            <person name="Alfaro M."/>
            <person name="Sun H."/>
            <person name="Tritt A."/>
            <person name="Yoshinaga Y."/>
            <person name="Zwiers L.-H."/>
            <person name="Turgeon B.G."/>
            <person name="Goodwin S.B."/>
            <person name="Spatafora J.W."/>
            <person name="Crous P.W."/>
            <person name="Grigoriev I.V."/>
        </authorList>
    </citation>
    <scope>NUCLEOTIDE SEQUENCE</scope>
    <source>
        <strain evidence="2">IPT5</strain>
    </source>
</reference>
<accession>A0A6A7BJ94</accession>
<dbReference type="Proteomes" id="UP000799423">
    <property type="component" value="Unassembled WGS sequence"/>
</dbReference>
<dbReference type="EMBL" id="MU006290">
    <property type="protein sequence ID" value="KAF2855530.1"/>
    <property type="molecule type" value="Genomic_DNA"/>
</dbReference>
<evidence type="ECO:0000313" key="3">
    <source>
        <dbReference type="Proteomes" id="UP000799423"/>
    </source>
</evidence>
<dbReference type="InterPro" id="IPR046347">
    <property type="entry name" value="bZIP_sf"/>
</dbReference>
<dbReference type="PANTHER" id="PTHR38116:SF9">
    <property type="entry name" value="BZIP DOMAIN-CONTAINING PROTEIN"/>
    <property type="match status" value="1"/>
</dbReference>
<proteinExistence type="predicted"/>
<name>A0A6A7BJ94_9PLEO</name>
<sequence>MSSQDISVPHGPERQRILNVLAQRRYRQRKRERLQALEARLNSKTSGSNVTYAAVEEMPLQHSMQPPLPRLDNPETPDESLYDLYSDNVTGASNASYMYLSPYESACNASNSSSSQVTHQFGISSLLTNGSSSFCASSTSDSHLSIELQDLETAQFTFPSEHAIDIPSFKSMEVALRIAQMLGLTDEFLDITLSRVLDVSKISVPLEDLPGNLRPTEAQLTIPHYPVIDVLPWPSLRNRLICLFHQPDQLRPPIARGSMAIMRLIHSFDDESEGCRIALDGNGHGFDGTSWEIGQVIFKDWWWTLDSEIVSNSNRLRRLRGASRLQL</sequence>
<gene>
    <name evidence="2" type="ORF">T440DRAFT_463934</name>
</gene>
<evidence type="ECO:0000313" key="2">
    <source>
        <dbReference type="EMBL" id="KAF2855530.1"/>
    </source>
</evidence>
<dbReference type="GO" id="GO:0003700">
    <property type="term" value="F:DNA-binding transcription factor activity"/>
    <property type="evidence" value="ECO:0007669"/>
    <property type="project" value="InterPro"/>
</dbReference>
<dbReference type="PROSITE" id="PS51430">
    <property type="entry name" value="KAIA_N"/>
    <property type="match status" value="1"/>
</dbReference>
<keyword evidence="3" id="KW-1185">Reference proteome</keyword>
<dbReference type="OrthoDB" id="5973539at2759"/>
<dbReference type="InterPro" id="IPR020844">
    <property type="entry name" value="Circadian_clock_KaiA_N"/>
</dbReference>
<protein>
    <recommendedName>
        <fullName evidence="1">KaiA N-terminal domain-containing protein</fullName>
    </recommendedName>
</protein>
<dbReference type="AlphaFoldDB" id="A0A6A7BJ94"/>
<dbReference type="SUPFAM" id="SSF57959">
    <property type="entry name" value="Leucine zipper domain"/>
    <property type="match status" value="1"/>
</dbReference>
<dbReference type="InterPro" id="IPR021833">
    <property type="entry name" value="DUF3425"/>
</dbReference>